<evidence type="ECO:0000256" key="4">
    <source>
        <dbReference type="ARBA" id="ARBA00022833"/>
    </source>
</evidence>
<evidence type="ECO:0000313" key="11">
    <source>
        <dbReference type="Proteomes" id="UP000094527"/>
    </source>
</evidence>
<keyword evidence="2" id="KW-0479">Metal-binding</keyword>
<name>A0A1D2M820_ORCCI</name>
<dbReference type="Gene3D" id="3.30.160.60">
    <property type="entry name" value="Classic Zinc Finger"/>
    <property type="match status" value="2"/>
</dbReference>
<evidence type="ECO:0000256" key="3">
    <source>
        <dbReference type="ARBA" id="ARBA00022771"/>
    </source>
</evidence>
<dbReference type="SMART" id="SM00355">
    <property type="entry name" value="ZnF_C2H2"/>
    <property type="match status" value="3"/>
</dbReference>
<evidence type="ECO:0000313" key="10">
    <source>
        <dbReference type="EMBL" id="ODM89128.1"/>
    </source>
</evidence>
<gene>
    <name evidence="10" type="ORF">Ocin01_17549</name>
</gene>
<evidence type="ECO:0000259" key="9">
    <source>
        <dbReference type="PROSITE" id="PS50157"/>
    </source>
</evidence>
<evidence type="ECO:0000256" key="6">
    <source>
        <dbReference type="ARBA" id="ARBA00023163"/>
    </source>
</evidence>
<comment type="caution">
    <text evidence="10">The sequence shown here is derived from an EMBL/GenBank/DDBJ whole genome shotgun (WGS) entry which is preliminary data.</text>
</comment>
<comment type="subcellular location">
    <subcellularLocation>
        <location evidence="1">Nucleus</location>
    </subcellularLocation>
</comment>
<dbReference type="InterPro" id="IPR013087">
    <property type="entry name" value="Znf_C2H2_type"/>
</dbReference>
<sequence>MELECSECQESFPVLTQQGSNKDLSARIISSLTRIATTVLVAASSHPVSFSNREPASQHLSSYHIRAAVQKACSICGMPWPDLRSSEFRDHLFSHMNEEEKLEALRLQGRRYKELVTPLNSSWRNDSSLSFLPKAVEECYAAICGATLCNKKLGDTHEEPTSKREVGRGPLKCKFPGCLTTQRMSQISSNPRKLILRIQNAIQNYFILKVHGNVHSGAKPWKCSICPKSFPLKNTLELHLVTNHDVGTKMFKCDVEGCGKLFRIRSYHRSHVRTVHGVFTKKCRSQREASGKTQE</sequence>
<proteinExistence type="predicted"/>
<dbReference type="OrthoDB" id="10070972at2759"/>
<keyword evidence="6" id="KW-0804">Transcription</keyword>
<reference evidence="10 11" key="1">
    <citation type="journal article" date="2016" name="Genome Biol. Evol.">
        <title>Gene Family Evolution Reflects Adaptation to Soil Environmental Stressors in the Genome of the Collembolan Orchesella cincta.</title>
        <authorList>
            <person name="Faddeeva-Vakhrusheva A."/>
            <person name="Derks M.F."/>
            <person name="Anvar S.Y."/>
            <person name="Agamennone V."/>
            <person name="Suring W."/>
            <person name="Smit S."/>
            <person name="van Straalen N.M."/>
            <person name="Roelofs D."/>
        </authorList>
    </citation>
    <scope>NUCLEOTIDE SEQUENCE [LARGE SCALE GENOMIC DNA]</scope>
    <source>
        <tissue evidence="10">Mixed pool</tissue>
    </source>
</reference>
<keyword evidence="4" id="KW-0862">Zinc</keyword>
<dbReference type="PANTHER" id="PTHR46179:SF13">
    <property type="entry name" value="C2H2-TYPE DOMAIN-CONTAINING PROTEIN"/>
    <property type="match status" value="1"/>
</dbReference>
<protein>
    <submittedName>
        <fullName evidence="10">Putative zinc finger protein</fullName>
    </submittedName>
</protein>
<feature type="domain" description="C2H2-type" evidence="9">
    <location>
        <begin position="221"/>
        <end position="244"/>
    </location>
</feature>
<dbReference type="PANTHER" id="PTHR46179">
    <property type="entry name" value="ZINC FINGER PROTEIN"/>
    <property type="match status" value="1"/>
</dbReference>
<dbReference type="GO" id="GO:0006357">
    <property type="term" value="P:regulation of transcription by RNA polymerase II"/>
    <property type="evidence" value="ECO:0007669"/>
    <property type="project" value="TreeGrafter"/>
</dbReference>
<dbReference type="PROSITE" id="PS50157">
    <property type="entry name" value="ZINC_FINGER_C2H2_2"/>
    <property type="match status" value="2"/>
</dbReference>
<organism evidence="10 11">
    <name type="scientific">Orchesella cincta</name>
    <name type="common">Springtail</name>
    <name type="synonym">Podura cincta</name>
    <dbReference type="NCBI Taxonomy" id="48709"/>
    <lineage>
        <taxon>Eukaryota</taxon>
        <taxon>Metazoa</taxon>
        <taxon>Ecdysozoa</taxon>
        <taxon>Arthropoda</taxon>
        <taxon>Hexapoda</taxon>
        <taxon>Collembola</taxon>
        <taxon>Entomobryomorpha</taxon>
        <taxon>Entomobryoidea</taxon>
        <taxon>Orchesellidae</taxon>
        <taxon>Orchesellinae</taxon>
        <taxon>Orchesella</taxon>
    </lineage>
</organism>
<evidence type="ECO:0000256" key="8">
    <source>
        <dbReference type="PROSITE-ProRule" id="PRU00042"/>
    </source>
</evidence>
<keyword evidence="5" id="KW-0805">Transcription regulation</keyword>
<keyword evidence="7" id="KW-0539">Nucleus</keyword>
<feature type="domain" description="C2H2-type" evidence="9">
    <location>
        <begin position="251"/>
        <end position="276"/>
    </location>
</feature>
<keyword evidence="11" id="KW-1185">Reference proteome</keyword>
<evidence type="ECO:0000256" key="7">
    <source>
        <dbReference type="ARBA" id="ARBA00023242"/>
    </source>
</evidence>
<dbReference type="Proteomes" id="UP000094527">
    <property type="component" value="Unassembled WGS sequence"/>
</dbReference>
<dbReference type="STRING" id="48709.A0A1D2M820"/>
<keyword evidence="3 8" id="KW-0863">Zinc-finger</keyword>
<dbReference type="InterPro" id="IPR051061">
    <property type="entry name" value="Zinc_finger_trans_reg"/>
</dbReference>
<dbReference type="AlphaFoldDB" id="A0A1D2M820"/>
<dbReference type="EMBL" id="LJIJ01002879">
    <property type="protein sequence ID" value="ODM89128.1"/>
    <property type="molecule type" value="Genomic_DNA"/>
</dbReference>
<accession>A0A1D2M820</accession>
<evidence type="ECO:0000256" key="2">
    <source>
        <dbReference type="ARBA" id="ARBA00022723"/>
    </source>
</evidence>
<dbReference type="GO" id="GO:0005634">
    <property type="term" value="C:nucleus"/>
    <property type="evidence" value="ECO:0007669"/>
    <property type="project" value="UniProtKB-SubCell"/>
</dbReference>
<dbReference type="InterPro" id="IPR036236">
    <property type="entry name" value="Znf_C2H2_sf"/>
</dbReference>
<dbReference type="SUPFAM" id="SSF57667">
    <property type="entry name" value="beta-beta-alpha zinc fingers"/>
    <property type="match status" value="2"/>
</dbReference>
<evidence type="ECO:0000256" key="5">
    <source>
        <dbReference type="ARBA" id="ARBA00023015"/>
    </source>
</evidence>
<evidence type="ECO:0000256" key="1">
    <source>
        <dbReference type="ARBA" id="ARBA00004123"/>
    </source>
</evidence>
<dbReference type="GO" id="GO:0008270">
    <property type="term" value="F:zinc ion binding"/>
    <property type="evidence" value="ECO:0007669"/>
    <property type="project" value="UniProtKB-KW"/>
</dbReference>
<dbReference type="PROSITE" id="PS00028">
    <property type="entry name" value="ZINC_FINGER_C2H2_1"/>
    <property type="match status" value="2"/>
</dbReference>